<evidence type="ECO:0000313" key="4">
    <source>
        <dbReference type="EMBL" id="MFC0266467.1"/>
    </source>
</evidence>
<dbReference type="Gene3D" id="6.10.340.10">
    <property type="match status" value="1"/>
</dbReference>
<accession>A0ABV6FYJ4</accession>
<evidence type="ECO:0000259" key="3">
    <source>
        <dbReference type="PROSITE" id="PS50887"/>
    </source>
</evidence>
<comment type="caution">
    <text evidence="4">The sequence shown here is derived from an EMBL/GenBank/DDBJ whole genome shotgun (WGS) entry which is preliminary data.</text>
</comment>
<feature type="domain" description="HAMP" evidence="2">
    <location>
        <begin position="296"/>
        <end position="348"/>
    </location>
</feature>
<dbReference type="PANTHER" id="PTHR33121:SF19">
    <property type="entry name" value="CYCLIC DI-GMP PHOSPHODIESTERASE PA2567"/>
    <property type="match status" value="1"/>
</dbReference>
<dbReference type="InterPro" id="IPR029787">
    <property type="entry name" value="Nucleotide_cyclase"/>
</dbReference>
<dbReference type="PANTHER" id="PTHR33121">
    <property type="entry name" value="CYCLIC DI-GMP PHOSPHODIESTERASE PDEF"/>
    <property type="match status" value="1"/>
</dbReference>
<dbReference type="InterPro" id="IPR050706">
    <property type="entry name" value="Cyclic-di-GMP_PDE-like"/>
</dbReference>
<dbReference type="RefSeq" id="WP_083920783.1">
    <property type="nucleotide sequence ID" value="NZ_JBHLVX010000001.1"/>
</dbReference>
<dbReference type="InterPro" id="IPR029150">
    <property type="entry name" value="dCache_3"/>
</dbReference>
<dbReference type="NCBIfam" id="TIGR00254">
    <property type="entry name" value="GGDEF"/>
    <property type="match status" value="1"/>
</dbReference>
<dbReference type="Pfam" id="PF00563">
    <property type="entry name" value="EAL"/>
    <property type="match status" value="1"/>
</dbReference>
<dbReference type="Pfam" id="PF14827">
    <property type="entry name" value="dCache_3"/>
    <property type="match status" value="1"/>
</dbReference>
<evidence type="ECO:0000259" key="1">
    <source>
        <dbReference type="PROSITE" id="PS50883"/>
    </source>
</evidence>
<dbReference type="PROSITE" id="PS50883">
    <property type="entry name" value="EAL"/>
    <property type="match status" value="1"/>
</dbReference>
<gene>
    <name evidence="4" type="ORF">ACFFHW_00400</name>
</gene>
<evidence type="ECO:0000259" key="2">
    <source>
        <dbReference type="PROSITE" id="PS50885"/>
    </source>
</evidence>
<dbReference type="SUPFAM" id="SSF55073">
    <property type="entry name" value="Nucleotide cyclase"/>
    <property type="match status" value="1"/>
</dbReference>
<dbReference type="InterPro" id="IPR000160">
    <property type="entry name" value="GGDEF_dom"/>
</dbReference>
<dbReference type="SMART" id="SM00052">
    <property type="entry name" value="EAL"/>
    <property type="match status" value="1"/>
</dbReference>
<sequence>MTLRRRLMLTMLGMVIVAQLIVAVATLGNIRHYAIQNGAHELGIATNVARQLIDERVRQLADSAAMLAANGSFAADVATRDSHAIGEELRDYGERAGADMVMLVGPEGQLLAGSHWLPGSLFPYRELLQRARSEQYASAVLIDQRQPYKLVMVPVPALDSIGWIGMGLQLDDALADEISGLIQRPATFIADTDTDASPQVEFVAGALKGAGVATVDSLGRALAQGRYLDSALPFSPNDALTRAARLGENSSGSVYIVIQQKFDELLAAFNELSWQLLGIFAVMLVIAALAAGFSARSMAAPLIRLSEAAGRIGRGERANLSPERFAGDMAVLATTLKKMEADIDTRERTLRYQSYHDQLTGLANRQSAQKDLEAGVEGEASFTLIRLSIRGFRHINDTFGYATGDFVLQTMARRLLTLIGSGEQAYRLGGDEFLLWLTGSEASEARVQELHRQLRVPIVLDESPLSLSIASGEVSFPLHGYTAWQLLRRAEIAMDRAKASRMRHLRYLEGQDEQHQRRLMLVRDLQHAAAQGQLKLVYQPQIDTKSGEINGFEALMRWHHPTLGLVSPDEFIGLAEQSGNIALLTRWLIDSVGRQMAEWEARGRMLRISINLSAQDVIDPALPDRLESVMHHYRLSPARLCLEVTESAIIQDPVLAHRTLEKLRCRGFRIAVDDFGTGYSSLSQIRSLPIEELKIDKSFIFGLDDSADDRTIVRSTIELGHNLGLEIVAEGVESSVSRQLLNELGCDYLQGYFISRPMAVEDVPDWIEQYDSQKSTGKGSDKG</sequence>
<feature type="domain" description="GGDEF" evidence="3">
    <location>
        <begin position="380"/>
        <end position="510"/>
    </location>
</feature>
<dbReference type="Pfam" id="PF00990">
    <property type="entry name" value="GGDEF"/>
    <property type="match status" value="1"/>
</dbReference>
<dbReference type="InterPro" id="IPR003660">
    <property type="entry name" value="HAMP_dom"/>
</dbReference>
<dbReference type="SUPFAM" id="SSF141868">
    <property type="entry name" value="EAL domain-like"/>
    <property type="match status" value="1"/>
</dbReference>
<dbReference type="InterPro" id="IPR035919">
    <property type="entry name" value="EAL_sf"/>
</dbReference>
<dbReference type="Proteomes" id="UP001589814">
    <property type="component" value="Unassembled WGS sequence"/>
</dbReference>
<dbReference type="InterPro" id="IPR001633">
    <property type="entry name" value="EAL_dom"/>
</dbReference>
<dbReference type="Gene3D" id="3.20.20.450">
    <property type="entry name" value="EAL domain"/>
    <property type="match status" value="1"/>
</dbReference>
<dbReference type="Gene3D" id="3.30.70.270">
    <property type="match status" value="1"/>
</dbReference>
<name>A0ABV6FYJ4_9GAMM</name>
<organism evidence="4 5">
    <name type="scientific">Kushneria aurantia</name>
    <dbReference type="NCBI Taxonomy" id="504092"/>
    <lineage>
        <taxon>Bacteria</taxon>
        <taxon>Pseudomonadati</taxon>
        <taxon>Pseudomonadota</taxon>
        <taxon>Gammaproteobacteria</taxon>
        <taxon>Oceanospirillales</taxon>
        <taxon>Halomonadaceae</taxon>
        <taxon>Kushneria</taxon>
    </lineage>
</organism>
<proteinExistence type="predicted"/>
<protein>
    <submittedName>
        <fullName evidence="4">EAL domain-containing protein</fullName>
    </submittedName>
</protein>
<dbReference type="CDD" id="cd01948">
    <property type="entry name" value="EAL"/>
    <property type="match status" value="1"/>
</dbReference>
<reference evidence="4 5" key="1">
    <citation type="submission" date="2024-09" db="EMBL/GenBank/DDBJ databases">
        <authorList>
            <person name="Sun Q."/>
            <person name="Mori K."/>
        </authorList>
    </citation>
    <scope>NUCLEOTIDE SEQUENCE [LARGE SCALE GENOMIC DNA]</scope>
    <source>
        <strain evidence="4 5">CCM 7415</strain>
    </source>
</reference>
<dbReference type="CDD" id="cd01949">
    <property type="entry name" value="GGDEF"/>
    <property type="match status" value="1"/>
</dbReference>
<dbReference type="InterPro" id="IPR043128">
    <property type="entry name" value="Rev_trsase/Diguanyl_cyclase"/>
</dbReference>
<dbReference type="SMART" id="SM00267">
    <property type="entry name" value="GGDEF"/>
    <property type="match status" value="1"/>
</dbReference>
<dbReference type="PROSITE" id="PS50887">
    <property type="entry name" value="GGDEF"/>
    <property type="match status" value="1"/>
</dbReference>
<dbReference type="PROSITE" id="PS50885">
    <property type="entry name" value="HAMP"/>
    <property type="match status" value="1"/>
</dbReference>
<evidence type="ECO:0000313" key="5">
    <source>
        <dbReference type="Proteomes" id="UP001589814"/>
    </source>
</evidence>
<dbReference type="EMBL" id="JBHLVX010000001">
    <property type="protein sequence ID" value="MFC0266467.1"/>
    <property type="molecule type" value="Genomic_DNA"/>
</dbReference>
<feature type="domain" description="EAL" evidence="1">
    <location>
        <begin position="518"/>
        <end position="771"/>
    </location>
</feature>
<keyword evidence="5" id="KW-1185">Reference proteome</keyword>